<feature type="compositionally biased region" description="Polar residues" evidence="5">
    <location>
        <begin position="299"/>
        <end position="320"/>
    </location>
</feature>
<comment type="subcellular location">
    <subcellularLocation>
        <location evidence="1">Nucleus</location>
    </subcellularLocation>
</comment>
<evidence type="ECO:0000256" key="5">
    <source>
        <dbReference type="SAM" id="MobiDB-lite"/>
    </source>
</evidence>
<feature type="region of interest" description="Disordered" evidence="5">
    <location>
        <begin position="118"/>
        <end position="148"/>
    </location>
</feature>
<dbReference type="GO" id="GO:0006281">
    <property type="term" value="P:DNA repair"/>
    <property type="evidence" value="ECO:0007669"/>
    <property type="project" value="InterPro"/>
</dbReference>
<evidence type="ECO:0000313" key="7">
    <source>
        <dbReference type="EMBL" id="QBZ58703.1"/>
    </source>
</evidence>
<sequence length="811" mass="91483">PKAPFDQLNPSVVKSSFYTTCRRTGEQVATLTSSNTLKFTDMSEDDSLVDLIDREAVFNALNQAFDKIDRSFATKLQTRDRKQHLFLDRENKRLEAEVLALQQETSALRGKVQELSAANNANKQHHESTINPRQVQLAGQRAHASNEDDGVYRAPTAQQLATNYARHSSLDPRPDEATDYERLKERYTLLRAANKLLKKEVREAQDKEEKWWHYAEVLEKELGILGNKEQTERRFEIAAEVMKRSRAERRTRKAAAISDRPTGTPLDIRPECAAAGPSANSSFNSDTERVAPQAPSGDNAISRSFQVNTAQPLTTRQPSPRSEAPTEEGSDHDEEPSLPAHANDETPKAHNTANIKQEPSSDPPVFLSARPVKKRRLAGDDLNRISTPSRRAVKDEVDQEDPAMYLKTMATLRKSPQESFDLDDGITEMPTPKKCRFYKSAGENHVSARSAAPTVESEQNEAPYLPLSDRTPRQPVIHDDMSSSDDAEKGRDSSPFGFQPLGALLNTPAEQRAKTNTLILKPSARREFEGRDSRGTAKEMGRGSKRKADGDTEIYQSPKPAPSFLPPSAQTPKQRPSPGVLSPRKPKTEAAGQSPAPHTTARKPLVDRSTNIQPRSRGPPLRSLPVDSLLLTDFRINPATNDNKDFAFDEVVRHKDDRAKMTGCTDPRCPRTKDMHAMVLAEVAHLTKEHGERFYQTPEGVTLVEKYLGDDAGRIPHMDVSERRTLWTQARLQQQANIYGRCRHRYDRGNTPEQYWDTGFPNTQEQERDREEGRMMDRRMVAVRRREALKKGGRWLFKDEYPSEANKRHRV</sequence>
<dbReference type="EMBL" id="CP034206">
    <property type="protein sequence ID" value="QBZ58703.1"/>
    <property type="molecule type" value="Genomic_DNA"/>
</dbReference>
<dbReference type="GO" id="GO:0005634">
    <property type="term" value="C:nucleus"/>
    <property type="evidence" value="ECO:0007669"/>
    <property type="project" value="UniProtKB-SubCell"/>
</dbReference>
<feature type="compositionally biased region" description="Low complexity" evidence="5">
    <location>
        <begin position="614"/>
        <end position="624"/>
    </location>
</feature>
<feature type="coiled-coil region" evidence="4">
    <location>
        <begin position="180"/>
        <end position="210"/>
    </location>
</feature>
<dbReference type="Pfam" id="PF08573">
    <property type="entry name" value="SAE2"/>
    <property type="match status" value="1"/>
</dbReference>
<evidence type="ECO:0000259" key="6">
    <source>
        <dbReference type="Pfam" id="PF08573"/>
    </source>
</evidence>
<keyword evidence="3" id="KW-0539">Nucleus</keyword>
<feature type="compositionally biased region" description="Polar residues" evidence="5">
    <location>
        <begin position="349"/>
        <end position="360"/>
    </location>
</feature>
<evidence type="ECO:0000313" key="8">
    <source>
        <dbReference type="Proteomes" id="UP000294847"/>
    </source>
</evidence>
<dbReference type="AlphaFoldDB" id="A0A4P7N896"/>
<evidence type="ECO:0000256" key="1">
    <source>
        <dbReference type="ARBA" id="ARBA00004123"/>
    </source>
</evidence>
<feature type="coiled-coil region" evidence="4">
    <location>
        <begin position="84"/>
        <end position="111"/>
    </location>
</feature>
<keyword evidence="4" id="KW-0175">Coiled coil</keyword>
<evidence type="ECO:0000256" key="2">
    <source>
        <dbReference type="ARBA" id="ARBA00022763"/>
    </source>
</evidence>
<organism evidence="7 8">
    <name type="scientific">Pyricularia oryzae</name>
    <name type="common">Rice blast fungus</name>
    <name type="synonym">Magnaporthe oryzae</name>
    <dbReference type="NCBI Taxonomy" id="318829"/>
    <lineage>
        <taxon>Eukaryota</taxon>
        <taxon>Fungi</taxon>
        <taxon>Dikarya</taxon>
        <taxon>Ascomycota</taxon>
        <taxon>Pezizomycotina</taxon>
        <taxon>Sordariomycetes</taxon>
        <taxon>Sordariomycetidae</taxon>
        <taxon>Magnaporthales</taxon>
        <taxon>Pyriculariaceae</taxon>
        <taxon>Pyricularia</taxon>
    </lineage>
</organism>
<gene>
    <name evidence="7" type="ORF">PoMZ_03661</name>
</gene>
<dbReference type="Proteomes" id="UP000294847">
    <property type="component" value="Chromosome 3"/>
</dbReference>
<accession>A0A4P7N896</accession>
<feature type="region of interest" description="Disordered" evidence="5">
    <location>
        <begin position="242"/>
        <end position="624"/>
    </location>
</feature>
<evidence type="ECO:0000256" key="4">
    <source>
        <dbReference type="SAM" id="Coils"/>
    </source>
</evidence>
<proteinExistence type="predicted"/>
<name>A0A4P7N896_PYROR</name>
<protein>
    <recommendedName>
        <fullName evidence="6">DNA endonuclease activator Ctp1 C-terminal domain-containing protein</fullName>
    </recommendedName>
</protein>
<evidence type="ECO:0000256" key="3">
    <source>
        <dbReference type="ARBA" id="ARBA00023242"/>
    </source>
</evidence>
<feature type="non-terminal residue" evidence="7">
    <location>
        <position position="1"/>
    </location>
</feature>
<feature type="domain" description="DNA endonuclease activator Ctp1 C-terminal" evidence="6">
    <location>
        <begin position="647"/>
        <end position="765"/>
    </location>
</feature>
<keyword evidence="2" id="KW-0227">DNA damage</keyword>
<reference evidence="7 8" key="1">
    <citation type="journal article" date="2019" name="Mol. Biol. Evol.">
        <title>Blast fungal genomes show frequent chromosomal changes, gene gains and losses, and effector gene turnover.</title>
        <authorList>
            <person name="Gomez Luciano L.B."/>
            <person name="Jason Tsai I."/>
            <person name="Chuma I."/>
            <person name="Tosa Y."/>
            <person name="Chen Y.H."/>
            <person name="Li J.Y."/>
            <person name="Li M.Y."/>
            <person name="Jade Lu M.Y."/>
            <person name="Nakayashiki H."/>
            <person name="Li W.H."/>
        </authorList>
    </citation>
    <scope>NUCLEOTIDE SEQUENCE [LARGE SCALE GENOMIC DNA]</scope>
    <source>
        <strain evidence="7">MZ5-1-6</strain>
    </source>
</reference>
<dbReference type="InterPro" id="IPR013882">
    <property type="entry name" value="Ctp1_C"/>
</dbReference>
<feature type="compositionally biased region" description="Basic and acidic residues" evidence="5">
    <location>
        <begin position="524"/>
        <end position="550"/>
    </location>
</feature>
<feature type="compositionally biased region" description="Acidic residues" evidence="5">
    <location>
        <begin position="325"/>
        <end position="336"/>
    </location>
</feature>
<feature type="compositionally biased region" description="Basic and acidic residues" evidence="5">
    <location>
        <begin position="470"/>
        <end position="492"/>
    </location>
</feature>